<feature type="compositionally biased region" description="Low complexity" evidence="1">
    <location>
        <begin position="27"/>
        <end position="53"/>
    </location>
</feature>
<dbReference type="AlphaFoldDB" id="A0A0C9TYS4"/>
<keyword evidence="3" id="KW-1185">Reference proteome</keyword>
<sequence length="74" mass="7877">MPFFQGASNVNASHGTFNDVTGDQTLNDTSNHSTISNSNNTTSTDNSTSFADSSVHHTMGLPSVLEPEPELVHE</sequence>
<name>A0A0C9TYS4_PAXIN</name>
<reference evidence="3" key="2">
    <citation type="submission" date="2015-01" db="EMBL/GenBank/DDBJ databases">
        <title>Evolutionary Origins and Diversification of the Mycorrhizal Mutualists.</title>
        <authorList>
            <consortium name="DOE Joint Genome Institute"/>
            <consortium name="Mycorrhizal Genomics Consortium"/>
            <person name="Kohler A."/>
            <person name="Kuo A."/>
            <person name="Nagy L.G."/>
            <person name="Floudas D."/>
            <person name="Copeland A."/>
            <person name="Barry K.W."/>
            <person name="Cichocki N."/>
            <person name="Veneault-Fourrey C."/>
            <person name="LaButti K."/>
            <person name="Lindquist E.A."/>
            <person name="Lipzen A."/>
            <person name="Lundell T."/>
            <person name="Morin E."/>
            <person name="Murat C."/>
            <person name="Riley R."/>
            <person name="Ohm R."/>
            <person name="Sun H."/>
            <person name="Tunlid A."/>
            <person name="Henrissat B."/>
            <person name="Grigoriev I.V."/>
            <person name="Hibbett D.S."/>
            <person name="Martin F."/>
        </authorList>
    </citation>
    <scope>NUCLEOTIDE SEQUENCE [LARGE SCALE GENOMIC DNA]</scope>
    <source>
        <strain evidence="3">ATCC 200175</strain>
    </source>
</reference>
<dbReference type="Proteomes" id="UP000053647">
    <property type="component" value="Unassembled WGS sequence"/>
</dbReference>
<accession>A0A0C9TYS4</accession>
<evidence type="ECO:0000313" key="2">
    <source>
        <dbReference type="EMBL" id="KIJ15488.1"/>
    </source>
</evidence>
<gene>
    <name evidence="2" type="ORF">PAXINDRAFT_168978</name>
</gene>
<protein>
    <submittedName>
        <fullName evidence="2">Uncharacterized protein</fullName>
    </submittedName>
</protein>
<feature type="region of interest" description="Disordered" evidence="1">
    <location>
        <begin position="1"/>
        <end position="74"/>
    </location>
</feature>
<dbReference type="EMBL" id="KN819336">
    <property type="protein sequence ID" value="KIJ15488.1"/>
    <property type="molecule type" value="Genomic_DNA"/>
</dbReference>
<evidence type="ECO:0000313" key="3">
    <source>
        <dbReference type="Proteomes" id="UP000053647"/>
    </source>
</evidence>
<proteinExistence type="predicted"/>
<organism evidence="2 3">
    <name type="scientific">Paxillus involutus ATCC 200175</name>
    <dbReference type="NCBI Taxonomy" id="664439"/>
    <lineage>
        <taxon>Eukaryota</taxon>
        <taxon>Fungi</taxon>
        <taxon>Dikarya</taxon>
        <taxon>Basidiomycota</taxon>
        <taxon>Agaricomycotina</taxon>
        <taxon>Agaricomycetes</taxon>
        <taxon>Agaricomycetidae</taxon>
        <taxon>Boletales</taxon>
        <taxon>Paxilineae</taxon>
        <taxon>Paxillaceae</taxon>
        <taxon>Paxillus</taxon>
    </lineage>
</organism>
<reference evidence="2 3" key="1">
    <citation type="submission" date="2014-06" db="EMBL/GenBank/DDBJ databases">
        <authorList>
            <consortium name="DOE Joint Genome Institute"/>
            <person name="Kuo A."/>
            <person name="Kohler A."/>
            <person name="Nagy L.G."/>
            <person name="Floudas D."/>
            <person name="Copeland A."/>
            <person name="Barry K.W."/>
            <person name="Cichocki N."/>
            <person name="Veneault-Fourrey C."/>
            <person name="LaButti K."/>
            <person name="Lindquist E.A."/>
            <person name="Lipzen A."/>
            <person name="Lundell T."/>
            <person name="Morin E."/>
            <person name="Murat C."/>
            <person name="Sun H."/>
            <person name="Tunlid A."/>
            <person name="Henrissat B."/>
            <person name="Grigoriev I.V."/>
            <person name="Hibbett D.S."/>
            <person name="Martin F."/>
            <person name="Nordberg H.P."/>
            <person name="Cantor M.N."/>
            <person name="Hua S.X."/>
        </authorList>
    </citation>
    <scope>NUCLEOTIDE SEQUENCE [LARGE SCALE GENOMIC DNA]</scope>
    <source>
        <strain evidence="2 3">ATCC 200175</strain>
    </source>
</reference>
<evidence type="ECO:0000256" key="1">
    <source>
        <dbReference type="SAM" id="MobiDB-lite"/>
    </source>
</evidence>
<dbReference type="HOGENOM" id="CLU_2688489_0_0_1"/>
<feature type="compositionally biased region" description="Polar residues" evidence="1">
    <location>
        <begin position="1"/>
        <end position="26"/>
    </location>
</feature>